<keyword evidence="2" id="KW-1185">Reference proteome</keyword>
<name>A0A2T1G526_9CYAN</name>
<evidence type="ECO:0000313" key="2">
    <source>
        <dbReference type="Proteomes" id="UP000238937"/>
    </source>
</evidence>
<dbReference type="Proteomes" id="UP000238937">
    <property type="component" value="Unassembled WGS sequence"/>
</dbReference>
<proteinExistence type="predicted"/>
<gene>
    <name evidence="1" type="ORF">C7B77_20615</name>
</gene>
<reference evidence="1 2" key="1">
    <citation type="submission" date="2018-03" db="EMBL/GenBank/DDBJ databases">
        <title>The ancient ancestry and fast evolution of plastids.</title>
        <authorList>
            <person name="Moore K.R."/>
            <person name="Magnabosco C."/>
            <person name="Momper L."/>
            <person name="Gold D.A."/>
            <person name="Bosak T."/>
            <person name="Fournier G.P."/>
        </authorList>
    </citation>
    <scope>NUCLEOTIDE SEQUENCE [LARGE SCALE GENOMIC DNA]</scope>
    <source>
        <strain evidence="1 2">CCALA 037</strain>
    </source>
</reference>
<protein>
    <submittedName>
        <fullName evidence="1">Uncharacterized protein</fullName>
    </submittedName>
</protein>
<accession>A0A2T1G526</accession>
<sequence>MKSYLVCLSVAINLMWMAMPIKILANPQTKVDAKVALDRSIKSNLGSNGKHQPLIVNLKQWLGNYQKIQSEGSNYLAIFDRGSVPISVQFKNDGSIESYGMGCPIVTKSLSVSQAHPNLKKLLSKCPNLK</sequence>
<organism evidence="1 2">
    <name type="scientific">Chamaesiphon polymorphus CCALA 037</name>
    <dbReference type="NCBI Taxonomy" id="2107692"/>
    <lineage>
        <taxon>Bacteria</taxon>
        <taxon>Bacillati</taxon>
        <taxon>Cyanobacteriota</taxon>
        <taxon>Cyanophyceae</taxon>
        <taxon>Gomontiellales</taxon>
        <taxon>Chamaesiphonaceae</taxon>
        <taxon>Chamaesiphon</taxon>
    </lineage>
</organism>
<dbReference type="AlphaFoldDB" id="A0A2T1G526"/>
<dbReference type="EMBL" id="PVWO01000329">
    <property type="protein sequence ID" value="PSB52342.1"/>
    <property type="molecule type" value="Genomic_DNA"/>
</dbReference>
<comment type="caution">
    <text evidence="1">The sequence shown here is derived from an EMBL/GenBank/DDBJ whole genome shotgun (WGS) entry which is preliminary data.</text>
</comment>
<dbReference type="OrthoDB" id="9775096at2"/>
<evidence type="ECO:0000313" key="1">
    <source>
        <dbReference type="EMBL" id="PSB52342.1"/>
    </source>
</evidence>
<dbReference type="RefSeq" id="WP_106309207.1">
    <property type="nucleotide sequence ID" value="NZ_PVWO01000329.1"/>
</dbReference>